<feature type="compositionally biased region" description="Basic and acidic residues" evidence="1">
    <location>
        <begin position="141"/>
        <end position="153"/>
    </location>
</feature>
<sequence>MQILKKNYADPSEKNHGECANLLKEKEKRNDIPNIPADADADITKTVAESSKKDNAECVEDSKENGFTIPTDPSEKNHGECANLLNEKEKRNDIPNIPNPSEKNHGECANLLNEKEKRNDIPNIPTDADADITKTVAESSKKDNAECVEDSKENGFTIPTDGEITQPVAKSSEQDNDICENILKENDETKKLVHETTSPITENIVNKSDDRAVETIETSLSPTEGFSSVNPTASTETQNIEHNSATENVNTNILVTAFNTMSQCVNGLQKSVDTLMTEKLYDSKPYNLHQWYNSSNTTPPLQNTPDALHQGLYRTGVRSDDFPNVDIVSSGLQKQIIQGKDINLASLLIPSFESPQSHTILADGMEINVGNKPDPRLNRQLTIQEFIKAFGKFKRVMTSAFPGRRFELDAYEEDIIEISNFYGNKFYDYHKLFSAKASTLLQEKQIKVDWSKRDRDLMILIGAGVEINICKLCHMVDHDTKFCPLQLAEKSVSTPHLTKNSGNSDIRGRKRFYHNGKEICNNFNSLSGCNKDGRCLFLHMCSNCRNYDHSATTPINVEVLQNELRNHSDKSFVYYLCNGLKYGFDTKVSVTSLPTLECRNNLSARSQPNVVNELLRKECENGFMYGPFETLPFSSYRVSPLGVAEGKYSKKKRLILDLSAPHQSDIHFSINELIDKDTCSMSYVKIDNAIDIILKYGRHSWLCKYDISNAFKNCPILPSQWPLFCIKWEDKYYFYVRLTFGCRSSPIIFDTLSQAICYIATNNYKVNNILHLLDDFLTIDPPHAEGERSMALMMMIFKRLNVPIAMHKTVGPVTCLEYLGIILDSEKMEARLPQEKVDRIYGENTQPVAKSFEQYNDIRESKLKENDERKELVCRTTTLTDCEIDIVIIHTEDEHHMDGVESFKNHLKHLSNYMGSSNIIIKLFEDVFSPEEMSSCVEIQAVFEKCRYVFVYISRNFRASKLNRFGMKECWIRDALEILGTDSRIRVVSNCASSELPNDQHLSVEPDTVFLDYFNYDQKCQDEYKKSLVSFYETCRILILTIDKRYTILSMLDLKEVILQ</sequence>
<dbReference type="PANTHER" id="PTHR33050">
    <property type="entry name" value="REVERSE TRANSCRIPTASE DOMAIN-CONTAINING PROTEIN"/>
    <property type="match status" value="1"/>
</dbReference>
<name>A0A8S3VK62_MYTED</name>
<dbReference type="OrthoDB" id="8959254at2759"/>
<reference evidence="3" key="1">
    <citation type="submission" date="2021-03" db="EMBL/GenBank/DDBJ databases">
        <authorList>
            <person name="Bekaert M."/>
        </authorList>
    </citation>
    <scope>NUCLEOTIDE SEQUENCE</scope>
</reference>
<accession>A0A8S3VK62</accession>
<feature type="compositionally biased region" description="Basic and acidic residues" evidence="1">
    <location>
        <begin position="50"/>
        <end position="64"/>
    </location>
</feature>
<evidence type="ECO:0000313" key="4">
    <source>
        <dbReference type="Proteomes" id="UP000683360"/>
    </source>
</evidence>
<proteinExistence type="predicted"/>
<evidence type="ECO:0000259" key="2">
    <source>
        <dbReference type="Pfam" id="PF00078"/>
    </source>
</evidence>
<comment type="caution">
    <text evidence="3">The sequence shown here is derived from an EMBL/GenBank/DDBJ whole genome shotgun (WGS) entry which is preliminary data.</text>
</comment>
<feature type="domain" description="Reverse transcriptase" evidence="2">
    <location>
        <begin position="647"/>
        <end position="823"/>
    </location>
</feature>
<dbReference type="Proteomes" id="UP000683360">
    <property type="component" value="Unassembled WGS sequence"/>
</dbReference>
<feature type="region of interest" description="Disordered" evidence="1">
    <location>
        <begin position="141"/>
        <end position="163"/>
    </location>
</feature>
<dbReference type="AlphaFoldDB" id="A0A8S3VK62"/>
<dbReference type="EMBL" id="CAJPWZ010003202">
    <property type="protein sequence ID" value="CAG2254024.1"/>
    <property type="molecule type" value="Genomic_DNA"/>
</dbReference>
<evidence type="ECO:0000256" key="1">
    <source>
        <dbReference type="SAM" id="MobiDB-lite"/>
    </source>
</evidence>
<dbReference type="InterPro" id="IPR035897">
    <property type="entry name" value="Toll_tir_struct_dom_sf"/>
</dbReference>
<gene>
    <name evidence="3" type="ORF">MEDL_65505</name>
</gene>
<protein>
    <recommendedName>
        <fullName evidence="2">Reverse transcriptase domain-containing protein</fullName>
    </recommendedName>
</protein>
<dbReference type="InterPro" id="IPR000477">
    <property type="entry name" value="RT_dom"/>
</dbReference>
<evidence type="ECO:0000313" key="3">
    <source>
        <dbReference type="EMBL" id="CAG2254024.1"/>
    </source>
</evidence>
<dbReference type="InterPro" id="IPR043502">
    <property type="entry name" value="DNA/RNA_pol_sf"/>
</dbReference>
<dbReference type="InterPro" id="IPR052055">
    <property type="entry name" value="Hepadnavirus_pol/RT"/>
</dbReference>
<organism evidence="3 4">
    <name type="scientific">Mytilus edulis</name>
    <name type="common">Blue mussel</name>
    <dbReference type="NCBI Taxonomy" id="6550"/>
    <lineage>
        <taxon>Eukaryota</taxon>
        <taxon>Metazoa</taxon>
        <taxon>Spiralia</taxon>
        <taxon>Lophotrochozoa</taxon>
        <taxon>Mollusca</taxon>
        <taxon>Bivalvia</taxon>
        <taxon>Autobranchia</taxon>
        <taxon>Pteriomorphia</taxon>
        <taxon>Mytilida</taxon>
        <taxon>Mytiloidea</taxon>
        <taxon>Mytilidae</taxon>
        <taxon>Mytilinae</taxon>
        <taxon>Mytilus</taxon>
    </lineage>
</organism>
<dbReference type="PANTHER" id="PTHR33050:SF7">
    <property type="entry name" value="RIBONUCLEASE H"/>
    <property type="match status" value="1"/>
</dbReference>
<dbReference type="SUPFAM" id="SSF56672">
    <property type="entry name" value="DNA/RNA polymerases"/>
    <property type="match status" value="1"/>
</dbReference>
<dbReference type="Gene3D" id="3.40.50.10140">
    <property type="entry name" value="Toll/interleukin-1 receptor homology (TIR) domain"/>
    <property type="match status" value="1"/>
</dbReference>
<feature type="region of interest" description="Disordered" evidence="1">
    <location>
        <begin position="25"/>
        <end position="107"/>
    </location>
</feature>
<dbReference type="Pfam" id="PF00078">
    <property type="entry name" value="RVT_1"/>
    <property type="match status" value="1"/>
</dbReference>
<keyword evidence="4" id="KW-1185">Reference proteome</keyword>